<reference evidence="8" key="1">
    <citation type="submission" date="2018-04" db="EMBL/GenBank/DDBJ databases">
        <authorList>
            <person name="Go L.Y."/>
            <person name="Mitchell J.A."/>
        </authorList>
    </citation>
    <scope>NUCLEOTIDE SEQUENCE</scope>
    <source>
        <strain evidence="8">ARTV</strain>
    </source>
</reference>
<evidence type="ECO:0000256" key="4">
    <source>
        <dbReference type="ARBA" id="ARBA00023136"/>
    </source>
</evidence>
<dbReference type="AlphaFoldDB" id="A0A3B0LXL7"/>
<gene>
    <name evidence="8" type="primary">fliO</name>
    <name evidence="8" type="ORF">ARTV_1445</name>
</gene>
<dbReference type="GO" id="GO:0044781">
    <property type="term" value="P:bacterial-type flagellum organization"/>
    <property type="evidence" value="ECO:0007669"/>
    <property type="project" value="UniProtKB-UniRule"/>
</dbReference>
<evidence type="ECO:0000256" key="7">
    <source>
        <dbReference type="RuleBase" id="RU362064"/>
    </source>
</evidence>
<evidence type="ECO:0000256" key="2">
    <source>
        <dbReference type="ARBA" id="ARBA00022692"/>
    </source>
</evidence>
<name>A0A3B0LXL7_9GAMM</name>
<organism evidence="8">
    <name type="scientific">Arsenophonus endosymbiont of Trialeurodes vaporariorum</name>
    <dbReference type="NCBI Taxonomy" id="235567"/>
    <lineage>
        <taxon>Bacteria</taxon>
        <taxon>Pseudomonadati</taxon>
        <taxon>Pseudomonadota</taxon>
        <taxon>Gammaproteobacteria</taxon>
        <taxon>Enterobacterales</taxon>
        <taxon>Morganellaceae</taxon>
        <taxon>Arsenophonus</taxon>
    </lineage>
</organism>
<evidence type="ECO:0000256" key="1">
    <source>
        <dbReference type="ARBA" id="ARBA00022475"/>
    </source>
</evidence>
<dbReference type="EMBL" id="UFQR01000005">
    <property type="protein sequence ID" value="SSW95501.1"/>
    <property type="molecule type" value="Genomic_DNA"/>
</dbReference>
<dbReference type="InterPro" id="IPR052205">
    <property type="entry name" value="FliO/MopB"/>
</dbReference>
<keyword evidence="4" id="KW-0472">Membrane</keyword>
<dbReference type="NCBIfam" id="TIGR03500">
    <property type="entry name" value="FliO_TIGR"/>
    <property type="match status" value="1"/>
</dbReference>
<keyword evidence="2" id="KW-0812">Transmembrane</keyword>
<evidence type="ECO:0000256" key="6">
    <source>
        <dbReference type="ARBA" id="ARBA00037937"/>
    </source>
</evidence>
<evidence type="ECO:0000256" key="5">
    <source>
        <dbReference type="ARBA" id="ARBA00023143"/>
    </source>
</evidence>
<keyword evidence="8" id="KW-0282">Flagellum</keyword>
<comment type="similarity">
    <text evidence="6 7">Belongs to the FliO/MopB family.</text>
</comment>
<keyword evidence="3" id="KW-1133">Transmembrane helix</keyword>
<comment type="subcellular location">
    <subcellularLocation>
        <location evidence="7">Cell membrane</location>
    </subcellularLocation>
    <subcellularLocation>
        <location evidence="7">Bacterial flagellum basal body</location>
    </subcellularLocation>
</comment>
<accession>A0A3B0LXL7</accession>
<evidence type="ECO:0000313" key="8">
    <source>
        <dbReference type="EMBL" id="SSW95501.1"/>
    </source>
</evidence>
<keyword evidence="8" id="KW-0966">Cell projection</keyword>
<dbReference type="GO" id="GO:0005886">
    <property type="term" value="C:plasma membrane"/>
    <property type="evidence" value="ECO:0007669"/>
    <property type="project" value="UniProtKB-SubCell"/>
</dbReference>
<proteinExistence type="inferred from homology"/>
<keyword evidence="5 7" id="KW-0975">Bacterial flagellum</keyword>
<protein>
    <recommendedName>
        <fullName evidence="7">Flagellar protein</fullName>
    </recommendedName>
</protein>
<sequence length="113" mass="12370" precursor="true">MLTEMSSSLLLIIGCLLITLWLVRRFLPKRYLPTGTNAIQVIDNYSLGGKTKITIIEVDQQALVLGVTEENISLLHKMPAKTELSEQAAAKSAPPSFGQLIKTCLVKSRNSDA</sequence>
<keyword evidence="8" id="KW-0969">Cilium</keyword>
<dbReference type="InterPro" id="IPR022781">
    <property type="entry name" value="Flagellar_biosynth_FliO"/>
</dbReference>
<dbReference type="PANTHER" id="PTHR38766:SF1">
    <property type="entry name" value="FLAGELLAR PROTEIN FLIO"/>
    <property type="match status" value="1"/>
</dbReference>
<evidence type="ECO:0000256" key="3">
    <source>
        <dbReference type="ARBA" id="ARBA00022989"/>
    </source>
</evidence>
<dbReference type="Pfam" id="PF04347">
    <property type="entry name" value="FliO"/>
    <property type="match status" value="1"/>
</dbReference>
<keyword evidence="1 7" id="KW-1003">Cell membrane</keyword>
<dbReference type="PANTHER" id="PTHR38766">
    <property type="entry name" value="FLAGELLAR PROTEIN FLIO"/>
    <property type="match status" value="1"/>
</dbReference>
<dbReference type="GO" id="GO:0009425">
    <property type="term" value="C:bacterial-type flagellum basal body"/>
    <property type="evidence" value="ECO:0007669"/>
    <property type="project" value="UniProtKB-SubCell"/>
</dbReference>